<proteinExistence type="inferred from homology"/>
<name>A0AAD5SD86_9FUNG</name>
<dbReference type="Proteomes" id="UP001212841">
    <property type="component" value="Unassembled WGS sequence"/>
</dbReference>
<evidence type="ECO:0000256" key="4">
    <source>
        <dbReference type="ARBA" id="ARBA00023242"/>
    </source>
</evidence>
<keyword evidence="3" id="KW-0698">rRNA processing</keyword>
<accession>A0AAD5SD86</accession>
<comment type="subcellular location">
    <subcellularLocation>
        <location evidence="1">Nucleus</location>
    </subcellularLocation>
</comment>
<feature type="compositionally biased region" description="Basic and acidic residues" evidence="5">
    <location>
        <begin position="420"/>
        <end position="442"/>
    </location>
</feature>
<comment type="caution">
    <text evidence="6">The sequence shown here is derived from an EMBL/GenBank/DDBJ whole genome shotgun (WGS) entry which is preliminary data.</text>
</comment>
<evidence type="ECO:0000256" key="2">
    <source>
        <dbReference type="ARBA" id="ARBA00006374"/>
    </source>
</evidence>
<keyword evidence="7" id="KW-1185">Reference proteome</keyword>
<dbReference type="GO" id="GO:0030688">
    <property type="term" value="C:preribosome, small subunit precursor"/>
    <property type="evidence" value="ECO:0007669"/>
    <property type="project" value="InterPro"/>
</dbReference>
<dbReference type="Pfam" id="PF05997">
    <property type="entry name" value="Nop52"/>
    <property type="match status" value="1"/>
</dbReference>
<organism evidence="6 7">
    <name type="scientific">Rhizophlyctis rosea</name>
    <dbReference type="NCBI Taxonomy" id="64517"/>
    <lineage>
        <taxon>Eukaryota</taxon>
        <taxon>Fungi</taxon>
        <taxon>Fungi incertae sedis</taxon>
        <taxon>Chytridiomycota</taxon>
        <taxon>Chytridiomycota incertae sedis</taxon>
        <taxon>Chytridiomycetes</taxon>
        <taxon>Rhizophlyctidales</taxon>
        <taxon>Rhizophlyctidaceae</taxon>
        <taxon>Rhizophlyctis</taxon>
    </lineage>
</organism>
<comment type="similarity">
    <text evidence="2">Belongs to the RRP1 family.</text>
</comment>
<dbReference type="GO" id="GO:0006364">
    <property type="term" value="P:rRNA processing"/>
    <property type="evidence" value="ECO:0007669"/>
    <property type="project" value="UniProtKB-KW"/>
</dbReference>
<dbReference type="EMBL" id="JADGJD010000271">
    <property type="protein sequence ID" value="KAJ3052732.1"/>
    <property type="molecule type" value="Genomic_DNA"/>
</dbReference>
<evidence type="ECO:0000313" key="7">
    <source>
        <dbReference type="Proteomes" id="UP001212841"/>
    </source>
</evidence>
<feature type="compositionally biased region" description="Low complexity" evidence="5">
    <location>
        <begin position="446"/>
        <end position="457"/>
    </location>
</feature>
<dbReference type="PANTHER" id="PTHR13026:SF0">
    <property type="entry name" value="RIBOSOMAL RNA PROCESSING 1B"/>
    <property type="match status" value="1"/>
</dbReference>
<reference evidence="6" key="1">
    <citation type="submission" date="2020-05" db="EMBL/GenBank/DDBJ databases">
        <title>Phylogenomic resolution of chytrid fungi.</title>
        <authorList>
            <person name="Stajich J.E."/>
            <person name="Amses K."/>
            <person name="Simmons R."/>
            <person name="Seto K."/>
            <person name="Myers J."/>
            <person name="Bonds A."/>
            <person name="Quandt C.A."/>
            <person name="Barry K."/>
            <person name="Liu P."/>
            <person name="Grigoriev I."/>
            <person name="Longcore J.E."/>
            <person name="James T.Y."/>
        </authorList>
    </citation>
    <scope>NUCLEOTIDE SEQUENCE</scope>
    <source>
        <strain evidence="6">JEL0318</strain>
    </source>
</reference>
<sequence length="501" mass="56289">MTDDPQDFTFGKRLAHTEKKVRDQAVRALTQWLTSKDDITDLEMMKLWKALFYCFWMSDKQPIQLHLADRLSSLTLELKSDLPLRYVEAFWKTMAKEWRGLDRLRLDKFYMLLRKFHGAAFRYLEKSGWDEELVERYLGILRELPLRINDMNGMPESLCYHTSEVYIDEMDKAVEADVPEKVCTDLLSPYFDILQRNASTQIYERMKEHIFEKVLELSTSPESDSKLHFDLPLIGRRIHEIALAPETLKKNRPFAKELFKKYAAVVDFGVDAGSLDEKKGGKKGVVAGLKSALTEFLVAAEEAKPEQNGEVEKGEEMVVTNGVNGSGSNGKRKAESMDTPVTEAPKKKKKKKGAKKEEAAPASKAHDMEVDSEVVVEQVEAVLELEEVTALPETPQQQPKKKSKKKTTTKEETAAVGSESTEKKAVRWNKDLEKVKTFKKLDVLGSPSASPSQSEQPAPKPVLKASPTPVAKASAKVDGYAGAKQVKKGKSGKRATAADFM</sequence>
<evidence type="ECO:0000313" key="6">
    <source>
        <dbReference type="EMBL" id="KAJ3052732.1"/>
    </source>
</evidence>
<dbReference type="GO" id="GO:0005634">
    <property type="term" value="C:nucleus"/>
    <property type="evidence" value="ECO:0007669"/>
    <property type="project" value="UniProtKB-SubCell"/>
</dbReference>
<evidence type="ECO:0000256" key="1">
    <source>
        <dbReference type="ARBA" id="ARBA00004123"/>
    </source>
</evidence>
<keyword evidence="4" id="KW-0539">Nucleus</keyword>
<evidence type="ECO:0000256" key="3">
    <source>
        <dbReference type="ARBA" id="ARBA00022552"/>
    </source>
</evidence>
<feature type="compositionally biased region" description="Basic and acidic residues" evidence="5">
    <location>
        <begin position="355"/>
        <end position="369"/>
    </location>
</feature>
<gene>
    <name evidence="6" type="primary">RRP1</name>
    <name evidence="6" type="ORF">HK097_005792</name>
</gene>
<feature type="region of interest" description="Disordered" evidence="5">
    <location>
        <begin position="303"/>
        <end position="371"/>
    </location>
</feature>
<feature type="compositionally biased region" description="Basic and acidic residues" evidence="5">
    <location>
        <begin position="303"/>
        <end position="316"/>
    </location>
</feature>
<dbReference type="AlphaFoldDB" id="A0AAD5SD86"/>
<protein>
    <submittedName>
        <fullName evidence="6">Ribosomal RNA-processing protein 1</fullName>
    </submittedName>
</protein>
<evidence type="ECO:0000256" key="5">
    <source>
        <dbReference type="SAM" id="MobiDB-lite"/>
    </source>
</evidence>
<dbReference type="PANTHER" id="PTHR13026">
    <property type="entry name" value="NNP-1 PROTEIN NOVEL NUCLEAR PROTEIN 1 NOP52"/>
    <property type="match status" value="1"/>
</dbReference>
<dbReference type="InterPro" id="IPR010301">
    <property type="entry name" value="RRP1"/>
</dbReference>
<feature type="region of interest" description="Disordered" evidence="5">
    <location>
        <begin position="386"/>
        <end position="501"/>
    </location>
</feature>